<dbReference type="Gene3D" id="3.40.50.11350">
    <property type="match status" value="1"/>
</dbReference>
<dbReference type="CDD" id="cd11296">
    <property type="entry name" value="O-FucT_like"/>
    <property type="match status" value="1"/>
</dbReference>
<keyword evidence="4" id="KW-0256">Endoplasmic reticulum</keyword>
<gene>
    <name evidence="9" type="ORF">AAF712_006652</name>
</gene>
<reference evidence="9 10" key="1">
    <citation type="submission" date="2024-05" db="EMBL/GenBank/DDBJ databases">
        <title>A draft genome resource for the thread blight pathogen Marasmius tenuissimus strain MS-2.</title>
        <authorList>
            <person name="Yulfo-Soto G.E."/>
            <person name="Baruah I.K."/>
            <person name="Amoako-Attah I."/>
            <person name="Bukari Y."/>
            <person name="Meinhardt L.W."/>
            <person name="Bailey B.A."/>
            <person name="Cohen S.P."/>
        </authorList>
    </citation>
    <scope>NUCLEOTIDE SEQUENCE [LARGE SCALE GENOMIC DNA]</scope>
    <source>
        <strain evidence="9 10">MS-2</strain>
    </source>
</reference>
<dbReference type="InterPro" id="IPR045130">
    <property type="entry name" value="OFUT2-like"/>
</dbReference>
<name>A0ABR3A050_9AGAR</name>
<dbReference type="PANTHER" id="PTHR13398:SF0">
    <property type="entry name" value="GDP-FUCOSE PROTEIN O-FUCOSYLTRANSFERASE 2"/>
    <property type="match status" value="1"/>
</dbReference>
<dbReference type="EMBL" id="JBBXMP010000036">
    <property type="protein sequence ID" value="KAL0066393.1"/>
    <property type="molecule type" value="Genomic_DNA"/>
</dbReference>
<sequence>MNTIVSGASSGGVLSASGLNSQRSVSLEFFDAVCPPEKRVVLSATDAPSEAATASGVEIIDWWLKRLQNAENEQCVVIQATNENQLFDWIYFGSELPLSVLPSLVLSPTITHFLWSPLVMSAVARNFALLQPSDPRTLLDTGVGKSSTLEGLVAVHLRRGDFAGHCRFLHSHRATFSAYNKHEKLPDRFHPSPLPDSDASRKYYQEHCFPDIDQIVAKLDLVKQDNPSLKRVFLLSNGSRWWLSQLARKLQDNGWADIINSNDLYLDSAQKQVSGAVDMAIAEKAEVFIGNGFSTLSGNIILLRLAKGMKPESNRHL</sequence>
<comment type="similarity">
    <text evidence="7">Belongs to the glycosyltransferase 68 family.</text>
</comment>
<comment type="pathway">
    <text evidence="2">Protein modification; protein glycosylation.</text>
</comment>
<keyword evidence="10" id="KW-1185">Reference proteome</keyword>
<keyword evidence="6" id="KW-0119">Carbohydrate metabolism</keyword>
<keyword evidence="3" id="KW-0808">Transferase</keyword>
<proteinExistence type="inferred from homology"/>
<dbReference type="Proteomes" id="UP001437256">
    <property type="component" value="Unassembled WGS sequence"/>
</dbReference>
<evidence type="ECO:0000256" key="8">
    <source>
        <dbReference type="ARBA" id="ARBA00026232"/>
    </source>
</evidence>
<evidence type="ECO:0000256" key="5">
    <source>
        <dbReference type="ARBA" id="ARBA00023253"/>
    </source>
</evidence>
<dbReference type="InterPro" id="IPR019378">
    <property type="entry name" value="GDP-Fuc_O-FucTrfase"/>
</dbReference>
<organism evidence="9 10">
    <name type="scientific">Marasmius tenuissimus</name>
    <dbReference type="NCBI Taxonomy" id="585030"/>
    <lineage>
        <taxon>Eukaryota</taxon>
        <taxon>Fungi</taxon>
        <taxon>Dikarya</taxon>
        <taxon>Basidiomycota</taxon>
        <taxon>Agaricomycotina</taxon>
        <taxon>Agaricomycetes</taxon>
        <taxon>Agaricomycetidae</taxon>
        <taxon>Agaricales</taxon>
        <taxon>Marasmiineae</taxon>
        <taxon>Marasmiaceae</taxon>
        <taxon>Marasmius</taxon>
    </lineage>
</organism>
<evidence type="ECO:0000313" key="9">
    <source>
        <dbReference type="EMBL" id="KAL0066393.1"/>
    </source>
</evidence>
<evidence type="ECO:0000256" key="7">
    <source>
        <dbReference type="ARBA" id="ARBA00025803"/>
    </source>
</evidence>
<comment type="caution">
    <text evidence="9">The sequence shown here is derived from an EMBL/GenBank/DDBJ whole genome shotgun (WGS) entry which is preliminary data.</text>
</comment>
<evidence type="ECO:0000256" key="4">
    <source>
        <dbReference type="ARBA" id="ARBA00022824"/>
    </source>
</evidence>
<protein>
    <recommendedName>
        <fullName evidence="8">GDP-fucose protein O-fucosyltransferase 2</fullName>
    </recommendedName>
</protein>
<dbReference type="PANTHER" id="PTHR13398">
    <property type="entry name" value="GDP-FUCOSE PROTEIN O-FUCOSYLTRANSFERASE 2"/>
    <property type="match status" value="1"/>
</dbReference>
<keyword evidence="5" id="KW-0294">Fucose metabolism</keyword>
<evidence type="ECO:0000313" key="10">
    <source>
        <dbReference type="Proteomes" id="UP001437256"/>
    </source>
</evidence>
<evidence type="ECO:0000256" key="3">
    <source>
        <dbReference type="ARBA" id="ARBA00022679"/>
    </source>
</evidence>
<accession>A0ABR3A050</accession>
<evidence type="ECO:0000256" key="2">
    <source>
        <dbReference type="ARBA" id="ARBA00004922"/>
    </source>
</evidence>
<evidence type="ECO:0000256" key="6">
    <source>
        <dbReference type="ARBA" id="ARBA00023277"/>
    </source>
</evidence>
<comment type="subcellular location">
    <subcellularLocation>
        <location evidence="1">Endoplasmic reticulum</location>
    </subcellularLocation>
</comment>
<evidence type="ECO:0000256" key="1">
    <source>
        <dbReference type="ARBA" id="ARBA00004240"/>
    </source>
</evidence>
<dbReference type="Pfam" id="PF10250">
    <property type="entry name" value="O-FucT"/>
    <property type="match status" value="1"/>
</dbReference>